<dbReference type="KEGG" id="scy:SCATT_01170"/>
<reference evidence="5" key="1">
    <citation type="submission" date="2011-12" db="EMBL/GenBank/DDBJ databases">
        <title>Complete genome sequence of Streptomyces cattleya strain DSM 46488.</title>
        <authorList>
            <person name="Ou H.-Y."/>
            <person name="Li P."/>
            <person name="Zhao C."/>
            <person name="O'Hagan D."/>
            <person name="Deng Z."/>
        </authorList>
    </citation>
    <scope>NUCLEOTIDE SEQUENCE [LARGE SCALE GENOMIC DNA]</scope>
    <source>
        <strain evidence="5">ATCC 35852 / DSM 46488 / JCM 4925 / NBRC 14057 / NRRL 8057</strain>
    </source>
</reference>
<evidence type="ECO:0000256" key="1">
    <source>
        <dbReference type="ARBA" id="ARBA00022679"/>
    </source>
</evidence>
<keyword evidence="4" id="KW-0547">Nucleotide-binding</keyword>
<feature type="domain" description="N-acetyltransferase" evidence="3">
    <location>
        <begin position="20"/>
        <end position="184"/>
    </location>
</feature>
<keyword evidence="2" id="KW-0012">Acyltransferase</keyword>
<keyword evidence="1" id="KW-0808">Transferase</keyword>
<proteinExistence type="predicted"/>
<accession>G8WYU7</accession>
<dbReference type="PANTHER" id="PTHR43877:SF2">
    <property type="entry name" value="AMINOALKYLPHOSPHONATE N-ACETYLTRANSFERASE-RELATED"/>
    <property type="match status" value="1"/>
</dbReference>
<evidence type="ECO:0000313" key="5">
    <source>
        <dbReference type="Proteomes" id="UP000007842"/>
    </source>
</evidence>
<dbReference type="EMBL" id="CP003219">
    <property type="protein sequence ID" value="AEW92488.1"/>
    <property type="molecule type" value="Genomic_DNA"/>
</dbReference>
<dbReference type="KEGG" id="sct:SCAT_0110"/>
<dbReference type="PANTHER" id="PTHR43877">
    <property type="entry name" value="AMINOALKYLPHOSPHONATE N-ACETYLTRANSFERASE-RELATED-RELATED"/>
    <property type="match status" value="1"/>
</dbReference>
<dbReference type="Gene3D" id="3.40.630.30">
    <property type="match status" value="1"/>
</dbReference>
<dbReference type="Pfam" id="PF00583">
    <property type="entry name" value="Acetyltransf_1"/>
    <property type="match status" value="1"/>
</dbReference>
<dbReference type="PROSITE" id="PS51186">
    <property type="entry name" value="GNAT"/>
    <property type="match status" value="1"/>
</dbReference>
<dbReference type="STRING" id="1003195.SCATT_01170"/>
<dbReference type="Proteomes" id="UP000007842">
    <property type="component" value="Chromosome"/>
</dbReference>
<dbReference type="eggNOG" id="COG1247">
    <property type="taxonomic scope" value="Bacteria"/>
</dbReference>
<evidence type="ECO:0000313" key="4">
    <source>
        <dbReference type="EMBL" id="AEW92488.1"/>
    </source>
</evidence>
<organism evidence="4 5">
    <name type="scientific">Streptantibioticus cattleyicolor (strain ATCC 35852 / DSM 46488 / JCM 4925 / NBRC 14057 / NRRL 8057)</name>
    <name type="common">Streptomyces cattleya</name>
    <dbReference type="NCBI Taxonomy" id="1003195"/>
    <lineage>
        <taxon>Bacteria</taxon>
        <taxon>Bacillati</taxon>
        <taxon>Actinomycetota</taxon>
        <taxon>Actinomycetes</taxon>
        <taxon>Kitasatosporales</taxon>
        <taxon>Streptomycetaceae</taxon>
        <taxon>Streptantibioticus</taxon>
    </lineage>
</organism>
<dbReference type="GO" id="GO:0005524">
    <property type="term" value="F:ATP binding"/>
    <property type="evidence" value="ECO:0007669"/>
    <property type="project" value="UniProtKB-KW"/>
</dbReference>
<evidence type="ECO:0000256" key="2">
    <source>
        <dbReference type="ARBA" id="ARBA00023315"/>
    </source>
</evidence>
<keyword evidence="5" id="KW-1185">Reference proteome</keyword>
<accession>F8K2Z9</accession>
<keyword evidence="4" id="KW-0067">ATP-binding</keyword>
<sequence length="187" mass="19434">MTVRHAVCFDAAMTGNPLAPRVRRRRDADLDGCARALRAVHEHDGYPVEWPADPVAWLRPPQLLAAWVAGTGTGVAGHAALTRGGPGDAAAEAWGAYGGADPAATALVGRLFVDPAARGAGLGALLLDQAVREARRVGLHPVLDVVSTDTAAVALYERLGWIRTASADQVWGSGRTVTVRCYAAPAG</sequence>
<dbReference type="GO" id="GO:0016747">
    <property type="term" value="F:acyltransferase activity, transferring groups other than amino-acyl groups"/>
    <property type="evidence" value="ECO:0007669"/>
    <property type="project" value="InterPro"/>
</dbReference>
<gene>
    <name evidence="4" type="ordered locus">SCATT_01170</name>
</gene>
<dbReference type="SUPFAM" id="SSF55729">
    <property type="entry name" value="Acyl-CoA N-acyltransferases (Nat)"/>
    <property type="match status" value="1"/>
</dbReference>
<dbReference type="CDD" id="cd04301">
    <property type="entry name" value="NAT_SF"/>
    <property type="match status" value="1"/>
</dbReference>
<dbReference type="OrthoDB" id="4458954at2"/>
<dbReference type="HOGENOM" id="CLU_123909_1_0_11"/>
<name>F8K2Z9_STREN</name>
<protein>
    <submittedName>
        <fullName evidence="4">Putative ABC transporter ATP-binding protein</fullName>
    </submittedName>
</protein>
<dbReference type="AlphaFoldDB" id="F8K2Z9"/>
<dbReference type="InterPro" id="IPR016181">
    <property type="entry name" value="Acyl_CoA_acyltransferase"/>
</dbReference>
<dbReference type="InterPro" id="IPR050832">
    <property type="entry name" value="Bact_Acetyltransf"/>
</dbReference>
<dbReference type="PATRIC" id="fig|1003195.11.peg.1769"/>
<evidence type="ECO:0000259" key="3">
    <source>
        <dbReference type="PROSITE" id="PS51186"/>
    </source>
</evidence>
<dbReference type="InterPro" id="IPR000182">
    <property type="entry name" value="GNAT_dom"/>
</dbReference>